<feature type="compositionally biased region" description="Polar residues" evidence="1">
    <location>
        <begin position="258"/>
        <end position="268"/>
    </location>
</feature>
<evidence type="ECO:0000313" key="4">
    <source>
        <dbReference type="Proteomes" id="UP000266841"/>
    </source>
</evidence>
<protein>
    <recommendedName>
        <fullName evidence="2">UBA domain-containing protein</fullName>
    </recommendedName>
</protein>
<gene>
    <name evidence="3" type="ORF">THAOC_10881</name>
</gene>
<dbReference type="EMBL" id="AGNL01012246">
    <property type="protein sequence ID" value="EJK67994.1"/>
    <property type="molecule type" value="Genomic_DNA"/>
</dbReference>
<dbReference type="Pfam" id="PF00627">
    <property type="entry name" value="UBA"/>
    <property type="match status" value="1"/>
</dbReference>
<feature type="domain" description="UBA" evidence="2">
    <location>
        <begin position="459"/>
        <end position="501"/>
    </location>
</feature>
<sequence>MAVTQSQQRGHPANANATSASASPAAAPPDSSMLCSAALSSSPVLYNDTRFTRVSVTASSPETSYVGGDVDASPQQQHTIDLSELDDRLRQLRFPRCCIAKCGGTDWFGSQGVGGTDDDSSFDCNLLPLPRCCCHTVLATAVPREIYSDKPCADPVSVLSKVTTYAFPHLAICNSCLPGFIEASQDVKFSVGMKCPQCSKKYRPQDMEALLRTNGQSGCKPVKIKGQPSTSWFEAMEPTIRLIGWAKRQARSERKAQRSSGRSTSRVWENQKAGLGGYGSSDDCYSLSDDSGDEFESVVRVAVAKGELKEELMKKDPKVSPIQQCTVCALLATDPCSKFRMSVEDEVYVAELIEREKDAYAKRKAEEEDKNLEVAQKLQEQFNKTQSSIRSPAKKRTIIDALRGQSSKKSCRGAETGSKVSGKTKTHVPDFGKKKTEDDDEDDDDDFSFSSAASNSRRRKDEENEKVTELVVMGFSRDSSKRALRDSEGDLDLAVSMLLSDNG</sequence>
<dbReference type="PROSITE" id="PS50030">
    <property type="entry name" value="UBA"/>
    <property type="match status" value="1"/>
</dbReference>
<feature type="region of interest" description="Disordered" evidence="1">
    <location>
        <begin position="1"/>
        <end position="32"/>
    </location>
</feature>
<keyword evidence="4" id="KW-1185">Reference proteome</keyword>
<feature type="region of interest" description="Disordered" evidence="1">
    <location>
        <begin position="381"/>
        <end position="468"/>
    </location>
</feature>
<dbReference type="InterPro" id="IPR015940">
    <property type="entry name" value="UBA"/>
</dbReference>
<reference evidence="3 4" key="1">
    <citation type="journal article" date="2012" name="Genome Biol.">
        <title>Genome and low-iron response of an oceanic diatom adapted to chronic iron limitation.</title>
        <authorList>
            <person name="Lommer M."/>
            <person name="Specht M."/>
            <person name="Roy A.S."/>
            <person name="Kraemer L."/>
            <person name="Andreson R."/>
            <person name="Gutowska M.A."/>
            <person name="Wolf J."/>
            <person name="Bergner S.V."/>
            <person name="Schilhabel M.B."/>
            <person name="Klostermeier U.C."/>
            <person name="Beiko R.G."/>
            <person name="Rosenstiel P."/>
            <person name="Hippler M."/>
            <person name="Laroche J."/>
        </authorList>
    </citation>
    <scope>NUCLEOTIDE SEQUENCE [LARGE SCALE GENOMIC DNA]</scope>
    <source>
        <strain evidence="3 4">CCMP1005</strain>
    </source>
</reference>
<evidence type="ECO:0000259" key="2">
    <source>
        <dbReference type="PROSITE" id="PS50030"/>
    </source>
</evidence>
<dbReference type="InterPro" id="IPR009060">
    <property type="entry name" value="UBA-like_sf"/>
</dbReference>
<feature type="compositionally biased region" description="Polar residues" evidence="1">
    <location>
        <begin position="381"/>
        <end position="390"/>
    </location>
</feature>
<feature type="compositionally biased region" description="Basic and acidic residues" evidence="1">
    <location>
        <begin position="427"/>
        <end position="437"/>
    </location>
</feature>
<dbReference type="Gene3D" id="1.10.8.10">
    <property type="entry name" value="DNA helicase RuvA subunit, C-terminal domain"/>
    <property type="match status" value="1"/>
</dbReference>
<accession>K0SSN8</accession>
<dbReference type="AlphaFoldDB" id="K0SSN8"/>
<evidence type="ECO:0000256" key="1">
    <source>
        <dbReference type="SAM" id="MobiDB-lite"/>
    </source>
</evidence>
<evidence type="ECO:0000313" key="3">
    <source>
        <dbReference type="EMBL" id="EJK67994.1"/>
    </source>
</evidence>
<feature type="compositionally biased region" description="Basic and acidic residues" evidence="1">
    <location>
        <begin position="459"/>
        <end position="468"/>
    </location>
</feature>
<name>K0SSN8_THAOC</name>
<dbReference type="Proteomes" id="UP000266841">
    <property type="component" value="Unassembled WGS sequence"/>
</dbReference>
<feature type="compositionally biased region" description="Acidic residues" evidence="1">
    <location>
        <begin position="438"/>
        <end position="447"/>
    </location>
</feature>
<organism evidence="3 4">
    <name type="scientific">Thalassiosira oceanica</name>
    <name type="common">Marine diatom</name>
    <dbReference type="NCBI Taxonomy" id="159749"/>
    <lineage>
        <taxon>Eukaryota</taxon>
        <taxon>Sar</taxon>
        <taxon>Stramenopiles</taxon>
        <taxon>Ochrophyta</taxon>
        <taxon>Bacillariophyta</taxon>
        <taxon>Coscinodiscophyceae</taxon>
        <taxon>Thalassiosirophycidae</taxon>
        <taxon>Thalassiosirales</taxon>
        <taxon>Thalassiosiraceae</taxon>
        <taxon>Thalassiosira</taxon>
    </lineage>
</organism>
<feature type="region of interest" description="Disordered" evidence="1">
    <location>
        <begin position="251"/>
        <end position="274"/>
    </location>
</feature>
<dbReference type="SMART" id="SM00165">
    <property type="entry name" value="UBA"/>
    <property type="match status" value="1"/>
</dbReference>
<proteinExistence type="predicted"/>
<comment type="caution">
    <text evidence="3">The sequence shown here is derived from an EMBL/GenBank/DDBJ whole genome shotgun (WGS) entry which is preliminary data.</text>
</comment>
<feature type="compositionally biased region" description="Low complexity" evidence="1">
    <location>
        <begin position="12"/>
        <end position="32"/>
    </location>
</feature>
<dbReference type="SUPFAM" id="SSF46934">
    <property type="entry name" value="UBA-like"/>
    <property type="match status" value="1"/>
</dbReference>